<name>A0A6N8TZJ6_9STAP</name>
<protein>
    <submittedName>
        <fullName evidence="4">CpaF family protein</fullName>
    </submittedName>
</protein>
<dbReference type="Gene3D" id="3.40.50.300">
    <property type="entry name" value="P-loop containing nucleotide triphosphate hydrolases"/>
    <property type="match status" value="1"/>
</dbReference>
<evidence type="ECO:0000313" key="5">
    <source>
        <dbReference type="Proteomes" id="UP000436284"/>
    </source>
</evidence>
<evidence type="ECO:0000256" key="1">
    <source>
        <dbReference type="ARBA" id="ARBA00006611"/>
    </source>
</evidence>
<dbReference type="PANTHER" id="PTHR30486:SF15">
    <property type="entry name" value="TYPE II_IV SECRETION SYSTEM ATPASE"/>
    <property type="match status" value="1"/>
</dbReference>
<evidence type="ECO:0000259" key="3">
    <source>
        <dbReference type="Pfam" id="PF00437"/>
    </source>
</evidence>
<feature type="region of interest" description="Disordered" evidence="2">
    <location>
        <begin position="1"/>
        <end position="55"/>
    </location>
</feature>
<evidence type="ECO:0000256" key="2">
    <source>
        <dbReference type="SAM" id="MobiDB-lite"/>
    </source>
</evidence>
<gene>
    <name evidence="4" type="ORF">GQ671_08225</name>
</gene>
<dbReference type="InterPro" id="IPR001482">
    <property type="entry name" value="T2SS/T4SS_dom"/>
</dbReference>
<keyword evidence="5" id="KW-1185">Reference proteome</keyword>
<organism evidence="4 5">
    <name type="scientific">Salinicoccus hispanicus</name>
    <dbReference type="NCBI Taxonomy" id="157225"/>
    <lineage>
        <taxon>Bacteria</taxon>
        <taxon>Bacillati</taxon>
        <taxon>Bacillota</taxon>
        <taxon>Bacilli</taxon>
        <taxon>Bacillales</taxon>
        <taxon>Staphylococcaceae</taxon>
        <taxon>Salinicoccus</taxon>
    </lineage>
</organism>
<dbReference type="GO" id="GO:0016887">
    <property type="term" value="F:ATP hydrolysis activity"/>
    <property type="evidence" value="ECO:0007669"/>
    <property type="project" value="InterPro"/>
</dbReference>
<dbReference type="EMBL" id="WUUK01000003">
    <property type="protein sequence ID" value="MXQ51254.1"/>
    <property type="molecule type" value="Genomic_DNA"/>
</dbReference>
<accession>A0A6N8TZJ6</accession>
<dbReference type="Proteomes" id="UP000436284">
    <property type="component" value="Unassembled WGS sequence"/>
</dbReference>
<comment type="similarity">
    <text evidence="1">Belongs to the GSP E family.</text>
</comment>
<dbReference type="InterPro" id="IPR027417">
    <property type="entry name" value="P-loop_NTPase"/>
</dbReference>
<feature type="compositionally biased region" description="Basic and acidic residues" evidence="2">
    <location>
        <begin position="28"/>
        <end position="48"/>
    </location>
</feature>
<evidence type="ECO:0000313" key="4">
    <source>
        <dbReference type="EMBL" id="MXQ51254.1"/>
    </source>
</evidence>
<dbReference type="CDD" id="cd01130">
    <property type="entry name" value="VirB11-like_ATPase"/>
    <property type="match status" value="1"/>
</dbReference>
<comment type="caution">
    <text evidence="4">The sequence shown here is derived from an EMBL/GenBank/DDBJ whole genome shotgun (WGS) entry which is preliminary data.</text>
</comment>
<reference evidence="4 5" key="1">
    <citation type="submission" date="2019-12" db="EMBL/GenBank/DDBJ databases">
        <title>Salinicoccus cyprini sp. nov., isolated from gastro-intestinal tract of mirror carp, Cyprinus carpio var. specularis, collected from Gobind Sagar Reservoir, Himachal Pradesh, India.</title>
        <authorList>
            <person name="Talwar C."/>
            <person name="Singh A.K."/>
            <person name="Lal R."/>
            <person name="Negi R.K."/>
        </authorList>
    </citation>
    <scope>NUCLEOTIDE SEQUENCE [LARGE SCALE GENOMIC DNA]</scope>
    <source>
        <strain evidence="4 5">J-82</strain>
    </source>
</reference>
<dbReference type="InterPro" id="IPR050921">
    <property type="entry name" value="T4SS_GSP_E_ATPase"/>
</dbReference>
<dbReference type="SUPFAM" id="SSF52540">
    <property type="entry name" value="P-loop containing nucleoside triphosphate hydrolases"/>
    <property type="match status" value="1"/>
</dbReference>
<feature type="domain" description="Bacterial type II secretion system protein E" evidence="3">
    <location>
        <begin position="118"/>
        <end position="395"/>
    </location>
</feature>
<dbReference type="AlphaFoldDB" id="A0A6N8TZJ6"/>
<dbReference type="Gene3D" id="3.30.450.380">
    <property type="match status" value="1"/>
</dbReference>
<proteinExistence type="inferred from homology"/>
<dbReference type="Pfam" id="PF00437">
    <property type="entry name" value="T2SSE"/>
    <property type="match status" value="1"/>
</dbReference>
<sequence length="471" mass="51987">MSLLARLQTKGEKVDGVPAAKETAVESVVDKNEAPPSSSKKETVEKPVQKPVEAPDSEYMELKNLTLKYILKERKNEDIDNIVMDMDDIIQDILQENDHIQDISNIEKLKVELKNDLTGYGPINPLLLDEEVSEVMVNGPKMVYAERSGKLSLTDVTFRDEDHVMAVLEKILSPLGRRVDESSPMVDARLKDGSRVNAIIPPLALAGPTITIRKFSKDPFTIHDLVRFGTLTEEMAAFIKACVEAKLNIFVSGGTGSGKTTTLNVLSSFISNKDRIVTIEDAAELQLGQEHVVSLETRPANIEGKGAVTIRDLVKNSLRMRPDRIVIGEVRSGEALDMLQAMNTGHDGSLATGHSNSPRDMVSRLETMVLMAGMDLPIKAIREQVAGALHLIIQQTRLSDGTRRITNITEVQGMEGDIIVLQDIFVFKQNGVDENGKIIGKLIPTGIRPQFYEIMEREGIDLPASLFVEKE</sequence>
<dbReference type="PANTHER" id="PTHR30486">
    <property type="entry name" value="TWITCHING MOTILITY PROTEIN PILT"/>
    <property type="match status" value="1"/>
</dbReference>
<dbReference type="RefSeq" id="WP_160655471.1">
    <property type="nucleotide sequence ID" value="NZ_JBHRWU010000001.1"/>
</dbReference>
<dbReference type="OrthoDB" id="9810761at2"/>
<dbReference type="FunFam" id="3.40.50.300:FF:000521">
    <property type="entry name" value="Type II secretion system protein E"/>
    <property type="match status" value="1"/>
</dbReference>